<comment type="similarity">
    <text evidence="2">Belongs to the acyl-CoA dehydrogenase family.</text>
</comment>
<evidence type="ECO:0000256" key="2">
    <source>
        <dbReference type="ARBA" id="ARBA00009347"/>
    </source>
</evidence>
<keyword evidence="4" id="KW-0274">FAD</keyword>
<dbReference type="STRING" id="703135.A0A2A9NQ14"/>
<dbReference type="SUPFAM" id="SSF47203">
    <property type="entry name" value="Acyl-CoA dehydrogenase C-terminal domain-like"/>
    <property type="match status" value="1"/>
</dbReference>
<feature type="domain" description="Cytochrome b5 heme-binding" evidence="6">
    <location>
        <begin position="4"/>
        <end position="83"/>
    </location>
</feature>
<dbReference type="SUPFAM" id="SSF56645">
    <property type="entry name" value="Acyl-CoA dehydrogenase NM domain-like"/>
    <property type="match status" value="1"/>
</dbReference>
<organism evidence="7 8">
    <name type="scientific">Amanita thiersii Skay4041</name>
    <dbReference type="NCBI Taxonomy" id="703135"/>
    <lineage>
        <taxon>Eukaryota</taxon>
        <taxon>Fungi</taxon>
        <taxon>Dikarya</taxon>
        <taxon>Basidiomycota</taxon>
        <taxon>Agaricomycotina</taxon>
        <taxon>Agaricomycetes</taxon>
        <taxon>Agaricomycetidae</taxon>
        <taxon>Agaricales</taxon>
        <taxon>Pluteineae</taxon>
        <taxon>Amanitaceae</taxon>
        <taxon>Amanita</taxon>
    </lineage>
</organism>
<dbReference type="Pfam" id="PF02771">
    <property type="entry name" value="Acyl-CoA_dh_N"/>
    <property type="match status" value="1"/>
</dbReference>
<dbReference type="PANTHER" id="PTHR48083">
    <property type="entry name" value="MEDIUM-CHAIN SPECIFIC ACYL-COA DEHYDROGENASE, MITOCHONDRIAL-RELATED"/>
    <property type="match status" value="1"/>
</dbReference>
<dbReference type="Gene3D" id="2.40.110.10">
    <property type="entry name" value="Butyryl-CoA Dehydrogenase, subunit A, domain 2"/>
    <property type="match status" value="1"/>
</dbReference>
<dbReference type="SMART" id="SM01117">
    <property type="entry name" value="Cyt-b5"/>
    <property type="match status" value="1"/>
</dbReference>
<dbReference type="Proteomes" id="UP000242287">
    <property type="component" value="Unassembled WGS sequence"/>
</dbReference>
<keyword evidence="5" id="KW-0560">Oxidoreductase</keyword>
<dbReference type="PROSITE" id="PS00072">
    <property type="entry name" value="ACYL_COA_DH_1"/>
    <property type="match status" value="1"/>
</dbReference>
<accession>A0A2A9NQ14</accession>
<evidence type="ECO:0000256" key="4">
    <source>
        <dbReference type="ARBA" id="ARBA00022827"/>
    </source>
</evidence>
<dbReference type="EMBL" id="KZ301975">
    <property type="protein sequence ID" value="PFH53075.1"/>
    <property type="molecule type" value="Genomic_DNA"/>
</dbReference>
<dbReference type="Gene3D" id="1.10.540.10">
    <property type="entry name" value="Acyl-CoA dehydrogenase/oxidase, N-terminal domain"/>
    <property type="match status" value="1"/>
</dbReference>
<evidence type="ECO:0000256" key="3">
    <source>
        <dbReference type="ARBA" id="ARBA00022630"/>
    </source>
</evidence>
<dbReference type="InterPro" id="IPR036250">
    <property type="entry name" value="AcylCo_DH-like_C"/>
</dbReference>
<dbReference type="GO" id="GO:0050660">
    <property type="term" value="F:flavin adenine dinucleotide binding"/>
    <property type="evidence" value="ECO:0007669"/>
    <property type="project" value="InterPro"/>
</dbReference>
<dbReference type="InterPro" id="IPR050741">
    <property type="entry name" value="Acyl-CoA_dehydrogenase"/>
</dbReference>
<evidence type="ECO:0000256" key="5">
    <source>
        <dbReference type="ARBA" id="ARBA00023002"/>
    </source>
</evidence>
<dbReference type="OrthoDB" id="2588832at2759"/>
<keyword evidence="8" id="KW-1185">Reference proteome</keyword>
<evidence type="ECO:0000313" key="7">
    <source>
        <dbReference type="EMBL" id="PFH53075.1"/>
    </source>
</evidence>
<comment type="cofactor">
    <cofactor evidence="1">
        <name>FAD</name>
        <dbReference type="ChEBI" id="CHEBI:57692"/>
    </cofactor>
</comment>
<dbReference type="Pfam" id="PF02770">
    <property type="entry name" value="Acyl-CoA_dh_M"/>
    <property type="match status" value="1"/>
</dbReference>
<dbReference type="Gene3D" id="1.20.140.10">
    <property type="entry name" value="Butyryl-CoA Dehydrogenase, subunit A, domain 3"/>
    <property type="match status" value="1"/>
</dbReference>
<dbReference type="InterPro" id="IPR046373">
    <property type="entry name" value="Acyl-CoA_Oxase/DH_mid-dom_sf"/>
</dbReference>
<dbReference type="Pfam" id="PF00173">
    <property type="entry name" value="Cyt-b5"/>
    <property type="match status" value="1"/>
</dbReference>
<dbReference type="InterPro" id="IPR009075">
    <property type="entry name" value="AcylCo_DH/oxidase_C"/>
</dbReference>
<dbReference type="GO" id="GO:0005737">
    <property type="term" value="C:cytoplasm"/>
    <property type="evidence" value="ECO:0007669"/>
    <property type="project" value="TreeGrafter"/>
</dbReference>
<dbReference type="InterPro" id="IPR009100">
    <property type="entry name" value="AcylCoA_DH/oxidase_NM_dom_sf"/>
</dbReference>
<protein>
    <recommendedName>
        <fullName evidence="6">Cytochrome b5 heme-binding domain-containing protein</fullName>
    </recommendedName>
</protein>
<dbReference type="InterPro" id="IPR006091">
    <property type="entry name" value="Acyl-CoA_Oxase/DH_mid-dom"/>
</dbReference>
<gene>
    <name evidence="7" type="ORF">AMATHDRAFT_55445</name>
</gene>
<dbReference type="GO" id="GO:0003995">
    <property type="term" value="F:acyl-CoA dehydrogenase activity"/>
    <property type="evidence" value="ECO:0007669"/>
    <property type="project" value="InterPro"/>
</dbReference>
<evidence type="ECO:0000256" key="1">
    <source>
        <dbReference type="ARBA" id="ARBA00001974"/>
    </source>
</evidence>
<dbReference type="GO" id="GO:0033539">
    <property type="term" value="P:fatty acid beta-oxidation using acyl-CoA dehydrogenase"/>
    <property type="evidence" value="ECO:0007669"/>
    <property type="project" value="TreeGrafter"/>
</dbReference>
<name>A0A2A9NQ14_9AGAR</name>
<evidence type="ECO:0000259" key="6">
    <source>
        <dbReference type="PROSITE" id="PS50255"/>
    </source>
</evidence>
<dbReference type="PROSITE" id="PS50255">
    <property type="entry name" value="CYTOCHROME_B5_2"/>
    <property type="match status" value="1"/>
</dbReference>
<evidence type="ECO:0000313" key="8">
    <source>
        <dbReference type="Proteomes" id="UP000242287"/>
    </source>
</evidence>
<dbReference type="InterPro" id="IPR006089">
    <property type="entry name" value="Acyl-CoA_DH_CS"/>
</dbReference>
<sequence length="495" mass="55410">MATTKQYTKEEIAKHNKPGDLWIVVDSRVYDLSKFADLHPGGVSVLVDADVAGQDATETFFSLHRYEVLEKPQYKRLQIGVVVGEERQIFPREVGGLSKVPYAEPMWLSAGYHSPYYKDHHRKLQTAFRKFMEEVAMPDAQAREEDGKRPSPYIFEEMAKQNITAMRMGPGPHLKGRVLMNGIVKPEDFDFFHELIMAQESARLNARGYYDGIGGGTYIGLPPIVNFGKPPLRDKIVEEVFSGKKLVCLAISEAFAGSDVAGLKCHAKRVENGWIVTGTKKWITNGTFADYFTVGCRTDQGGLVVLVIERGPGVETKPIKTSYSTAAGTAFITFDNVFVPNENLLGQENKGLQVILSNFNHERWGMACGSVGAQRYIVEECFKWVNQRKVFGKPLYSQAVIRSKLAAMITRVESAQSWLESITYQMNNMNYKQQSQYLAGQIALVKKYCTETAQETARDAVQIFGGRSITKTAEDVLGDLGVRQALRTMPKETRL</sequence>
<dbReference type="InterPro" id="IPR001199">
    <property type="entry name" value="Cyt_B5-like_heme/steroid-bd"/>
</dbReference>
<dbReference type="Gene3D" id="3.10.120.10">
    <property type="entry name" value="Cytochrome b5-like heme/steroid binding domain"/>
    <property type="match status" value="1"/>
</dbReference>
<proteinExistence type="inferred from homology"/>
<dbReference type="PANTHER" id="PTHR48083:SF28">
    <property type="entry name" value="ACYL-COA DEHYDROGENASE FAMILY PROTEIN (AFU_ORTHOLOGUE AFUA_6G10880)-RELATED"/>
    <property type="match status" value="1"/>
</dbReference>
<dbReference type="Pfam" id="PF00441">
    <property type="entry name" value="Acyl-CoA_dh_1"/>
    <property type="match status" value="1"/>
</dbReference>
<keyword evidence="3" id="KW-0285">Flavoprotein</keyword>
<dbReference type="InterPro" id="IPR013786">
    <property type="entry name" value="AcylCoA_DH/ox_N"/>
</dbReference>
<dbReference type="InterPro" id="IPR037069">
    <property type="entry name" value="AcylCoA_DH/ox_N_sf"/>
</dbReference>
<dbReference type="InterPro" id="IPR036400">
    <property type="entry name" value="Cyt_B5-like_heme/steroid_sf"/>
</dbReference>
<dbReference type="SUPFAM" id="SSF55856">
    <property type="entry name" value="Cytochrome b5-like heme/steroid binding domain"/>
    <property type="match status" value="1"/>
</dbReference>
<dbReference type="AlphaFoldDB" id="A0A2A9NQ14"/>
<reference evidence="7 8" key="1">
    <citation type="submission" date="2014-02" db="EMBL/GenBank/DDBJ databases">
        <title>Transposable element dynamics among asymbiotic and ectomycorrhizal Amanita fungi.</title>
        <authorList>
            <consortium name="DOE Joint Genome Institute"/>
            <person name="Hess J."/>
            <person name="Skrede I."/>
            <person name="Wolfe B."/>
            <person name="LaButti K."/>
            <person name="Ohm R.A."/>
            <person name="Grigoriev I.V."/>
            <person name="Pringle A."/>
        </authorList>
    </citation>
    <scope>NUCLEOTIDE SEQUENCE [LARGE SCALE GENOMIC DNA]</scope>
    <source>
        <strain evidence="7 8">SKay4041</strain>
    </source>
</reference>